<evidence type="ECO:0008006" key="3">
    <source>
        <dbReference type="Google" id="ProtNLM"/>
    </source>
</evidence>
<name>A0A9P6PKX4_9FUNG</name>
<evidence type="ECO:0000313" key="2">
    <source>
        <dbReference type="Proteomes" id="UP000726737"/>
    </source>
</evidence>
<dbReference type="InterPro" id="IPR036047">
    <property type="entry name" value="F-box-like_dom_sf"/>
</dbReference>
<proteinExistence type="predicted"/>
<comment type="caution">
    <text evidence="1">The sequence shown here is derived from an EMBL/GenBank/DDBJ whole genome shotgun (WGS) entry which is preliminary data.</text>
</comment>
<dbReference type="AlphaFoldDB" id="A0A9P6PKX4"/>
<feature type="non-terminal residue" evidence="1">
    <location>
        <position position="265"/>
    </location>
</feature>
<reference evidence="1" key="1">
    <citation type="journal article" date="2020" name="Fungal Divers.">
        <title>Resolving the Mortierellaceae phylogeny through synthesis of multi-gene phylogenetics and phylogenomics.</title>
        <authorList>
            <person name="Vandepol N."/>
            <person name="Liber J."/>
            <person name="Desiro A."/>
            <person name="Na H."/>
            <person name="Kennedy M."/>
            <person name="Barry K."/>
            <person name="Grigoriev I.V."/>
            <person name="Miller A.N."/>
            <person name="O'Donnell K."/>
            <person name="Stajich J.E."/>
            <person name="Bonito G."/>
        </authorList>
    </citation>
    <scope>NUCLEOTIDE SEQUENCE</scope>
    <source>
        <strain evidence="1">KOD948</strain>
    </source>
</reference>
<dbReference type="EMBL" id="JAAAJA010001245">
    <property type="protein sequence ID" value="KAG0247719.1"/>
    <property type="molecule type" value="Genomic_DNA"/>
</dbReference>
<dbReference type="SUPFAM" id="SSF81383">
    <property type="entry name" value="F-box domain"/>
    <property type="match status" value="1"/>
</dbReference>
<gene>
    <name evidence="1" type="ORF">BG011_001023</name>
</gene>
<sequence>MQDQTLEDNLQLQVGKQRSDIDWRLPELGVAIRDMTITSGPLQQAGDGIHVMLKVPFEVWIQICKYLYPSQLVQLSVANKLLFDVVVSLPLWSQWLRSMRQWSSHRFDTYLRSLNHSTVPSWEVSRCGMRYMCARSFQVCEQCLENYNVTPVRAKLARLPLPVEFPAFKSIGPLGSITMETPSWTVRMCLKCRQDHYRVHVEPIPHDILGSYIIKPDARRKYNVGRIMLRHIHDFRYPEPNETTAYRRYPEERVLQMSRLRFGGD</sequence>
<protein>
    <recommendedName>
        <fullName evidence="3">F-box domain-containing protein</fullName>
    </recommendedName>
</protein>
<dbReference type="OrthoDB" id="2404831at2759"/>
<evidence type="ECO:0000313" key="1">
    <source>
        <dbReference type="EMBL" id="KAG0247719.1"/>
    </source>
</evidence>
<accession>A0A9P6PKX4</accession>
<dbReference type="Proteomes" id="UP000726737">
    <property type="component" value="Unassembled WGS sequence"/>
</dbReference>
<keyword evidence="2" id="KW-1185">Reference proteome</keyword>
<organism evidence="1 2">
    <name type="scientific">Mortierella polycephala</name>
    <dbReference type="NCBI Taxonomy" id="41804"/>
    <lineage>
        <taxon>Eukaryota</taxon>
        <taxon>Fungi</taxon>
        <taxon>Fungi incertae sedis</taxon>
        <taxon>Mucoromycota</taxon>
        <taxon>Mortierellomycotina</taxon>
        <taxon>Mortierellomycetes</taxon>
        <taxon>Mortierellales</taxon>
        <taxon>Mortierellaceae</taxon>
        <taxon>Mortierella</taxon>
    </lineage>
</organism>